<sequence length="52" mass="6140">EIIMKNMHNDLGIIYESIEKVENILIIKEQLDAIKMGQEIMMKQHEIQAMQI</sequence>
<proteinExistence type="predicted"/>
<reference evidence="1" key="1">
    <citation type="submission" date="2021-02" db="EMBL/GenBank/DDBJ databases">
        <authorList>
            <person name="Nowell W R."/>
        </authorList>
    </citation>
    <scope>NUCLEOTIDE SEQUENCE</scope>
</reference>
<feature type="non-terminal residue" evidence="1">
    <location>
        <position position="1"/>
    </location>
</feature>
<dbReference type="AlphaFoldDB" id="A0A819UV68"/>
<name>A0A819UV68_9BILA</name>
<evidence type="ECO:0000313" key="1">
    <source>
        <dbReference type="EMBL" id="CAF4101312.1"/>
    </source>
</evidence>
<evidence type="ECO:0000313" key="2">
    <source>
        <dbReference type="Proteomes" id="UP000663881"/>
    </source>
</evidence>
<dbReference type="Proteomes" id="UP000663881">
    <property type="component" value="Unassembled WGS sequence"/>
</dbReference>
<dbReference type="EMBL" id="CAJOAY010005263">
    <property type="protein sequence ID" value="CAF4101312.1"/>
    <property type="molecule type" value="Genomic_DNA"/>
</dbReference>
<gene>
    <name evidence="1" type="ORF">OKA104_LOCUS35691</name>
</gene>
<organism evidence="1 2">
    <name type="scientific">Adineta steineri</name>
    <dbReference type="NCBI Taxonomy" id="433720"/>
    <lineage>
        <taxon>Eukaryota</taxon>
        <taxon>Metazoa</taxon>
        <taxon>Spiralia</taxon>
        <taxon>Gnathifera</taxon>
        <taxon>Rotifera</taxon>
        <taxon>Eurotatoria</taxon>
        <taxon>Bdelloidea</taxon>
        <taxon>Adinetida</taxon>
        <taxon>Adinetidae</taxon>
        <taxon>Adineta</taxon>
    </lineage>
</organism>
<accession>A0A819UV68</accession>
<comment type="caution">
    <text evidence="1">The sequence shown here is derived from an EMBL/GenBank/DDBJ whole genome shotgun (WGS) entry which is preliminary data.</text>
</comment>
<protein>
    <submittedName>
        <fullName evidence="1">Uncharacterized protein</fullName>
    </submittedName>
</protein>